<gene>
    <name evidence="1" type="ORF">OWV82_017138</name>
</gene>
<organism evidence="1 2">
    <name type="scientific">Melia azedarach</name>
    <name type="common">Chinaberry tree</name>
    <dbReference type="NCBI Taxonomy" id="155640"/>
    <lineage>
        <taxon>Eukaryota</taxon>
        <taxon>Viridiplantae</taxon>
        <taxon>Streptophyta</taxon>
        <taxon>Embryophyta</taxon>
        <taxon>Tracheophyta</taxon>
        <taxon>Spermatophyta</taxon>
        <taxon>Magnoliopsida</taxon>
        <taxon>eudicotyledons</taxon>
        <taxon>Gunneridae</taxon>
        <taxon>Pentapetalae</taxon>
        <taxon>rosids</taxon>
        <taxon>malvids</taxon>
        <taxon>Sapindales</taxon>
        <taxon>Meliaceae</taxon>
        <taxon>Melia</taxon>
    </lineage>
</organism>
<keyword evidence="2" id="KW-1185">Reference proteome</keyword>
<evidence type="ECO:0000313" key="1">
    <source>
        <dbReference type="EMBL" id="KAJ4711056.1"/>
    </source>
</evidence>
<proteinExistence type="predicted"/>
<evidence type="ECO:0000313" key="2">
    <source>
        <dbReference type="Proteomes" id="UP001164539"/>
    </source>
</evidence>
<dbReference type="Proteomes" id="UP001164539">
    <property type="component" value="Chromosome 9"/>
</dbReference>
<protein>
    <submittedName>
        <fullName evidence="1">Heme-binding protein 2-like</fullName>
    </submittedName>
</protein>
<sequence>MELHWVSILLLLCFGCSNLVLSGLAIESPHYTVVHTESDFEIRLYRESLWVSAPLRGSSFENSTKAGFHRLYQYIHGSNLNSAQFAKTAPVLTSVTPTTNTSVYYVRIYMSAKSAPQPNPELNLQIDKWRNHCIAVRNFTGFAKDDNINQEMEALVISLNKHFTGNTTIPKDKTYTIAQYNASRHLTGRLNEVWMNVSGFIAEGCPNYQGDYY</sequence>
<comment type="caution">
    <text evidence="1">The sequence shown here is derived from an EMBL/GenBank/DDBJ whole genome shotgun (WGS) entry which is preliminary data.</text>
</comment>
<accession>A0ACC1XI43</accession>
<dbReference type="EMBL" id="CM051402">
    <property type="protein sequence ID" value="KAJ4711056.1"/>
    <property type="molecule type" value="Genomic_DNA"/>
</dbReference>
<reference evidence="1 2" key="1">
    <citation type="journal article" date="2023" name="Science">
        <title>Complex scaffold remodeling in plant triterpene biosynthesis.</title>
        <authorList>
            <person name="De La Pena R."/>
            <person name="Hodgson H."/>
            <person name="Liu J.C."/>
            <person name="Stephenson M.J."/>
            <person name="Martin A.C."/>
            <person name="Owen C."/>
            <person name="Harkess A."/>
            <person name="Leebens-Mack J."/>
            <person name="Jimenez L.E."/>
            <person name="Osbourn A."/>
            <person name="Sattely E.S."/>
        </authorList>
    </citation>
    <scope>NUCLEOTIDE SEQUENCE [LARGE SCALE GENOMIC DNA]</scope>
    <source>
        <strain evidence="2">cv. JPN11</strain>
        <tissue evidence="1">Leaf</tissue>
    </source>
</reference>
<name>A0ACC1XI43_MELAZ</name>